<sequence length="136" mass="14998">MNGKVIAALVGIALLSGCVSSKTAPERHAYYFVSHSSNFVGGNFTSNTQQNYRLNVPQFRELYEQGKTDRKAGRTSGEASQYAQSIRDQLKKSVKTDHSFNGNANDKWSSDMEMKDAILFGNELAASYLDGYNGVQ</sequence>
<dbReference type="EMBL" id="JASSOM010000055">
    <property type="protein sequence ID" value="MDK9364079.1"/>
    <property type="molecule type" value="Genomic_DNA"/>
</dbReference>
<name>A0AAP4D466_9ENTR</name>
<dbReference type="NCBIfam" id="NF033828">
    <property type="entry name" value="entry_exc2_fam"/>
    <property type="match status" value="1"/>
</dbReference>
<gene>
    <name evidence="2" type="ORF">QQF32_12815</name>
</gene>
<feature type="region of interest" description="Disordered" evidence="1">
    <location>
        <begin position="66"/>
        <end position="88"/>
    </location>
</feature>
<dbReference type="Proteomes" id="UP001223214">
    <property type="component" value="Unassembled WGS sequence"/>
</dbReference>
<keyword evidence="2" id="KW-0449">Lipoprotein</keyword>
<dbReference type="PROSITE" id="PS51257">
    <property type="entry name" value="PROKAR_LIPOPROTEIN"/>
    <property type="match status" value="1"/>
</dbReference>
<accession>A0AAP4D466</accession>
<feature type="compositionally biased region" description="Polar residues" evidence="1">
    <location>
        <begin position="77"/>
        <end position="87"/>
    </location>
</feature>
<comment type="caution">
    <text evidence="2">The sequence shown here is derived from an EMBL/GenBank/DDBJ whole genome shotgun (WGS) entry which is preliminary data.</text>
</comment>
<evidence type="ECO:0000313" key="2">
    <source>
        <dbReference type="EMBL" id="MDK9364079.1"/>
    </source>
</evidence>
<dbReference type="RefSeq" id="WP_285148940.1">
    <property type="nucleotide sequence ID" value="NZ_JASSOM010000055.1"/>
</dbReference>
<proteinExistence type="predicted"/>
<dbReference type="AlphaFoldDB" id="A0AAP4D466"/>
<protein>
    <submittedName>
        <fullName evidence="2">Exc2 family lipoprotein</fullName>
    </submittedName>
</protein>
<evidence type="ECO:0000256" key="1">
    <source>
        <dbReference type="SAM" id="MobiDB-lite"/>
    </source>
</evidence>
<reference evidence="2 3" key="1">
    <citation type="submission" date="2023-06" db="EMBL/GenBank/DDBJ databases">
        <title>Identification and characterization of antibiotic-resistant Gram-negative bacteria.</title>
        <authorList>
            <person name="Cho G.-S."/>
            <person name="Lee J."/>
            <person name="Tai E."/>
            <person name="Jeong S."/>
            <person name="Kim I."/>
            <person name="Kim B.-E."/>
            <person name="Jeong M.-I."/>
            <person name="Oh K.-K."/>
            <person name="Franz C.M.A.P."/>
        </authorList>
    </citation>
    <scope>NUCLEOTIDE SEQUENCE [LARGE SCALE GENOMIC DNA]</scope>
    <source>
        <strain evidence="2 3">V106_12</strain>
    </source>
</reference>
<organism evidence="2 3">
    <name type="scientific">Lelliottia wanjuensis</name>
    <dbReference type="NCBI Taxonomy" id="3050585"/>
    <lineage>
        <taxon>Bacteria</taxon>
        <taxon>Pseudomonadati</taxon>
        <taxon>Pseudomonadota</taxon>
        <taxon>Gammaproteobacteria</taxon>
        <taxon>Enterobacterales</taxon>
        <taxon>Enterobacteriaceae</taxon>
        <taxon>Lelliottia</taxon>
    </lineage>
</organism>
<evidence type="ECO:0000313" key="3">
    <source>
        <dbReference type="Proteomes" id="UP001223214"/>
    </source>
</evidence>
<keyword evidence="3" id="KW-1185">Reference proteome</keyword>